<feature type="compositionally biased region" description="Low complexity" evidence="7">
    <location>
        <begin position="495"/>
        <end position="505"/>
    </location>
</feature>
<keyword evidence="5" id="KW-0539">Nucleus</keyword>
<reference evidence="10" key="1">
    <citation type="submission" date="2021-02" db="EMBL/GenBank/DDBJ databases">
        <authorList>
            <person name="Nowell W R."/>
        </authorList>
    </citation>
    <scope>NUCLEOTIDE SEQUENCE</scope>
</reference>
<evidence type="ECO:0000313" key="13">
    <source>
        <dbReference type="EMBL" id="CAF4016782.1"/>
    </source>
</evidence>
<dbReference type="Pfam" id="PF00076">
    <property type="entry name" value="RRM_1"/>
    <property type="match status" value="3"/>
</dbReference>
<protein>
    <submittedName>
        <fullName evidence="10">Uncharacterized protein</fullName>
    </submittedName>
</protein>
<dbReference type="Proteomes" id="UP000677228">
    <property type="component" value="Unassembled WGS sequence"/>
</dbReference>
<dbReference type="SUPFAM" id="SSF54928">
    <property type="entry name" value="RNA-binding domain, RBD"/>
    <property type="match status" value="3"/>
</dbReference>
<feature type="region of interest" description="Disordered" evidence="7">
    <location>
        <begin position="144"/>
        <end position="254"/>
    </location>
</feature>
<dbReference type="InterPro" id="IPR000504">
    <property type="entry name" value="RRM_dom"/>
</dbReference>
<feature type="compositionally biased region" description="Basic and acidic residues" evidence="7">
    <location>
        <begin position="710"/>
        <end position="719"/>
    </location>
</feature>
<evidence type="ECO:0000313" key="14">
    <source>
        <dbReference type="Proteomes" id="UP000663829"/>
    </source>
</evidence>
<feature type="compositionally biased region" description="Low complexity" evidence="7">
    <location>
        <begin position="223"/>
        <end position="243"/>
    </location>
</feature>
<dbReference type="EMBL" id="CAJOBA010036105">
    <property type="protein sequence ID" value="CAF4016782.1"/>
    <property type="molecule type" value="Genomic_DNA"/>
</dbReference>
<comment type="caution">
    <text evidence="10">The sequence shown here is derived from an EMBL/GenBank/DDBJ whole genome shotgun (WGS) entry which is preliminary data.</text>
</comment>
<feature type="compositionally biased region" description="Basic and acidic residues" evidence="7">
    <location>
        <begin position="36"/>
        <end position="53"/>
    </location>
</feature>
<feature type="compositionally biased region" description="Basic residues" evidence="7">
    <location>
        <begin position="213"/>
        <end position="222"/>
    </location>
</feature>
<feature type="domain" description="SPOC" evidence="9">
    <location>
        <begin position="585"/>
        <end position="820"/>
    </location>
</feature>
<dbReference type="GO" id="GO:0005634">
    <property type="term" value="C:nucleus"/>
    <property type="evidence" value="ECO:0007669"/>
    <property type="project" value="UniProtKB-SubCell"/>
</dbReference>
<dbReference type="GO" id="GO:0003723">
    <property type="term" value="F:RNA binding"/>
    <property type="evidence" value="ECO:0007669"/>
    <property type="project" value="UniProtKB-UniRule"/>
</dbReference>
<dbReference type="PANTHER" id="PTHR23189">
    <property type="entry name" value="RNA RECOGNITION MOTIF-CONTAINING"/>
    <property type="match status" value="1"/>
</dbReference>
<proteinExistence type="inferred from homology"/>
<sequence length="820" mass="92896">MSSPSRRRQRYNRHSSSSPDEYPAGISKRMKQSTDQYDKGHRRASGERVSDQQRRYTSICVKNINPKISDNEVRRLSEKKFSKYGPNTIKIYYKNHERVAFVNFTNCSDAKHARHAKSDLIWDNWQLILEPVYYRRHHPPDHPLYDERNKYSPSRPAPERSQAALTMRHSPVFSKPRYSPYNHRSQPYTRTAPPRRYSPYIPLPPELDGFAKKSSRRHRRRSSSSSHQSTNSNNNRNNNNNDNNETKINNEDRDATRTIFVGNLERDITEEQLQDVFDKYGVIEEIDLKIPSSSSKRPYAFIQYENLDMAFKAKSQQDGRLIGKSEARIGYGKVVPTTCLWVGNLHPQLKKRDLEREFAHYGQIKSIEFNTGDKQAYIVYNDVEDAIKARGKLLGSTKLTPTAKRERGSRSGSSTSLTRSPSRYRLRIDYHESSSSHRSVVSSKKPSHRHQSATDNASKQKRSPSSASAASHVSSSKGSKGPIERVRSITPRQRSTASRSPISSSNEEQQDIKQEIKDESTSPLKRHHSSSPSPTKRQRNKRERSSSPGRTFYGPFGTYISPRATNSLTKMNDLIVLCEQLNNELVKSTKSLSTVYPVQFLLKSCHYDARMHFIAGNPQFCQPGDLVAAKTELKVTQRLRLDPAKLDDLESKLRSNLCGSSKSNTSVNETTLARKPSPSTTNFAILISSPRKTRTNYGNGETEPSLSSPIREDNEEKPLSSDLDEEKSLSLLISYLATKEAAGVIPIQYHPSTSTLQQQSKDQTAVLHAFPPCSFTKKLLKELCPSISFGGNNAGPSTPPSEDDEYVNDEHLLVVIVKND</sequence>
<dbReference type="PROSITE" id="PS50102">
    <property type="entry name" value="RRM"/>
    <property type="match status" value="2"/>
</dbReference>
<evidence type="ECO:0000256" key="3">
    <source>
        <dbReference type="ARBA" id="ARBA00022553"/>
    </source>
</evidence>
<dbReference type="InterPro" id="IPR016194">
    <property type="entry name" value="SPOC-like_C_dom_sf"/>
</dbReference>
<keyword evidence="14" id="KW-1185">Reference proteome</keyword>
<keyword evidence="4 6" id="KW-0694">RNA-binding</keyword>
<feature type="compositionally biased region" description="Polar residues" evidence="7">
    <location>
        <begin position="695"/>
        <end position="708"/>
    </location>
</feature>
<dbReference type="InterPro" id="IPR010912">
    <property type="entry name" value="SPOC_met"/>
</dbReference>
<feature type="region of interest" description="Disordered" evidence="7">
    <location>
        <begin position="658"/>
        <end position="677"/>
    </location>
</feature>
<feature type="compositionally biased region" description="Low complexity" evidence="7">
    <location>
        <begin position="410"/>
        <end position="423"/>
    </location>
</feature>
<dbReference type="Gene3D" id="3.30.70.330">
    <property type="match status" value="3"/>
</dbReference>
<name>A0A813WLV9_9BILA</name>
<dbReference type="SMART" id="SM00360">
    <property type="entry name" value="RRM"/>
    <property type="match status" value="3"/>
</dbReference>
<dbReference type="SUPFAM" id="SSF100939">
    <property type="entry name" value="SPOC domain-like"/>
    <property type="match status" value="1"/>
</dbReference>
<evidence type="ECO:0000313" key="12">
    <source>
        <dbReference type="EMBL" id="CAF3645460.1"/>
    </source>
</evidence>
<dbReference type="Proteomes" id="UP000663829">
    <property type="component" value="Unassembled WGS sequence"/>
</dbReference>
<evidence type="ECO:0000313" key="11">
    <source>
        <dbReference type="EMBL" id="CAF1207584.1"/>
    </source>
</evidence>
<keyword evidence="3" id="KW-0597">Phosphoprotein</keyword>
<dbReference type="Proteomes" id="UP000682733">
    <property type="component" value="Unassembled WGS sequence"/>
</dbReference>
<organism evidence="10 14">
    <name type="scientific">Didymodactylos carnosus</name>
    <dbReference type="NCBI Taxonomy" id="1234261"/>
    <lineage>
        <taxon>Eukaryota</taxon>
        <taxon>Metazoa</taxon>
        <taxon>Spiralia</taxon>
        <taxon>Gnathifera</taxon>
        <taxon>Rotifera</taxon>
        <taxon>Eurotatoria</taxon>
        <taxon>Bdelloidea</taxon>
        <taxon>Philodinida</taxon>
        <taxon>Philodinidae</taxon>
        <taxon>Didymodactylos</taxon>
    </lineage>
</organism>
<feature type="compositionally biased region" description="Basic residues" evidence="7">
    <location>
        <begin position="1"/>
        <end position="13"/>
    </location>
</feature>
<comment type="subcellular location">
    <subcellularLocation>
        <location evidence="1">Nucleus</location>
    </subcellularLocation>
</comment>
<dbReference type="InterPro" id="IPR012677">
    <property type="entry name" value="Nucleotide-bd_a/b_plait_sf"/>
</dbReference>
<feature type="compositionally biased region" description="Basic and acidic residues" evidence="7">
    <location>
        <begin position="244"/>
        <end position="254"/>
    </location>
</feature>
<feature type="domain" description="RRM" evidence="8">
    <location>
        <begin position="338"/>
        <end position="406"/>
    </location>
</feature>
<dbReference type="InterPro" id="IPR012921">
    <property type="entry name" value="SPOC_C"/>
</dbReference>
<dbReference type="Pfam" id="PF07744">
    <property type="entry name" value="SPOC"/>
    <property type="match status" value="1"/>
</dbReference>
<evidence type="ECO:0000256" key="5">
    <source>
        <dbReference type="ARBA" id="ARBA00023242"/>
    </source>
</evidence>
<feature type="region of interest" description="Disordered" evidence="7">
    <location>
        <begin position="398"/>
        <end position="555"/>
    </location>
</feature>
<feature type="region of interest" description="Disordered" evidence="7">
    <location>
        <begin position="1"/>
        <end position="53"/>
    </location>
</feature>
<feature type="compositionally biased region" description="Basic and acidic residues" evidence="7">
    <location>
        <begin position="426"/>
        <end position="435"/>
    </location>
</feature>
<dbReference type="EMBL" id="CAJOBC010000988">
    <property type="protein sequence ID" value="CAF3645460.1"/>
    <property type="molecule type" value="Genomic_DNA"/>
</dbReference>
<feature type="compositionally biased region" description="Basic and acidic residues" evidence="7">
    <location>
        <begin position="510"/>
        <end position="520"/>
    </location>
</feature>
<gene>
    <name evidence="10" type="ORF">GPM918_LOCUS6421</name>
    <name evidence="11" type="ORF">OVA965_LOCUS24288</name>
    <name evidence="12" type="ORF">SRO942_LOCUS6421</name>
    <name evidence="13" type="ORF">TMI583_LOCUS25009</name>
</gene>
<feature type="region of interest" description="Disordered" evidence="7">
    <location>
        <begin position="691"/>
        <end position="723"/>
    </location>
</feature>
<evidence type="ECO:0000256" key="6">
    <source>
        <dbReference type="PROSITE-ProRule" id="PRU00176"/>
    </source>
</evidence>
<dbReference type="Gene3D" id="2.40.290.10">
    <property type="match status" value="1"/>
</dbReference>
<accession>A0A813WLV9</accession>
<evidence type="ECO:0000313" key="10">
    <source>
        <dbReference type="EMBL" id="CAF0857761.1"/>
    </source>
</evidence>
<evidence type="ECO:0000256" key="4">
    <source>
        <dbReference type="ARBA" id="ARBA00022884"/>
    </source>
</evidence>
<dbReference type="EMBL" id="CAJNOQ010000988">
    <property type="protein sequence ID" value="CAF0857761.1"/>
    <property type="molecule type" value="Genomic_DNA"/>
</dbReference>
<dbReference type="EMBL" id="CAJNOK010014571">
    <property type="protein sequence ID" value="CAF1207584.1"/>
    <property type="molecule type" value="Genomic_DNA"/>
</dbReference>
<evidence type="ECO:0000259" key="8">
    <source>
        <dbReference type="PROSITE" id="PS50102"/>
    </source>
</evidence>
<dbReference type="AlphaFoldDB" id="A0A813WLV9"/>
<comment type="similarity">
    <text evidence="2">Belongs to the RRM Spen family.</text>
</comment>
<evidence type="ECO:0000256" key="7">
    <source>
        <dbReference type="SAM" id="MobiDB-lite"/>
    </source>
</evidence>
<dbReference type="OrthoDB" id="10050565at2759"/>
<dbReference type="InterPro" id="IPR035979">
    <property type="entry name" value="RBD_domain_sf"/>
</dbReference>
<dbReference type="PROSITE" id="PS50917">
    <property type="entry name" value="SPOC"/>
    <property type="match status" value="1"/>
</dbReference>
<dbReference type="Proteomes" id="UP000681722">
    <property type="component" value="Unassembled WGS sequence"/>
</dbReference>
<feature type="domain" description="RRM" evidence="8">
    <location>
        <begin position="257"/>
        <end position="334"/>
    </location>
</feature>
<feature type="compositionally biased region" description="Low complexity" evidence="7">
    <location>
        <begin position="463"/>
        <end position="480"/>
    </location>
</feature>
<evidence type="ECO:0000259" key="9">
    <source>
        <dbReference type="PROSITE" id="PS50917"/>
    </source>
</evidence>
<evidence type="ECO:0000256" key="2">
    <source>
        <dbReference type="ARBA" id="ARBA00005387"/>
    </source>
</evidence>
<evidence type="ECO:0000256" key="1">
    <source>
        <dbReference type="ARBA" id="ARBA00004123"/>
    </source>
</evidence>